<dbReference type="GO" id="GO:0005524">
    <property type="term" value="F:ATP binding"/>
    <property type="evidence" value="ECO:0007669"/>
    <property type="project" value="UniProtKB-UniRule"/>
</dbReference>
<dbReference type="SMART" id="SM00220">
    <property type="entry name" value="S_TKc"/>
    <property type="match status" value="1"/>
</dbReference>
<dbReference type="GO" id="GO:0006952">
    <property type="term" value="P:defense response"/>
    <property type="evidence" value="ECO:0007669"/>
    <property type="project" value="UniProtKB-ARBA"/>
</dbReference>
<evidence type="ECO:0000256" key="20">
    <source>
        <dbReference type="PROSITE-ProRule" id="PRU10141"/>
    </source>
</evidence>
<dbReference type="GO" id="GO:0051707">
    <property type="term" value="P:response to other organism"/>
    <property type="evidence" value="ECO:0007669"/>
    <property type="project" value="UniProtKB-ARBA"/>
</dbReference>
<reference evidence="24" key="1">
    <citation type="submission" date="2015-02" db="EMBL/GenBank/DDBJ databases">
        <title>A transcriptome of Wollemia nobilis - a relic of Gondwana.</title>
        <authorList>
            <person name="Chia J.Y."/>
            <person name="Leong Y.S."/>
            <person name="Abdul Karim S."/>
            <person name="Wan Azmi N."/>
            <person name="Hercus R."/>
            <person name="Croft L."/>
        </authorList>
    </citation>
    <scope>NUCLEOTIDE SEQUENCE</scope>
    <source>
        <strain evidence="24">MaeBrown</strain>
        <tissue evidence="24">Leaf</tissue>
    </source>
</reference>
<dbReference type="InterPro" id="IPR032675">
    <property type="entry name" value="LRR_dom_sf"/>
</dbReference>
<dbReference type="InterPro" id="IPR000719">
    <property type="entry name" value="Prot_kinase_dom"/>
</dbReference>
<dbReference type="PANTHER" id="PTHR48056:SF81">
    <property type="entry name" value="RECEPTOR PROTEIN-TYROSINE KINASE CEPR1"/>
    <property type="match status" value="1"/>
</dbReference>
<dbReference type="SUPFAM" id="SSF56112">
    <property type="entry name" value="Protein kinase-like (PK-like)"/>
    <property type="match status" value="1"/>
</dbReference>
<dbReference type="GO" id="GO:0004674">
    <property type="term" value="F:protein serine/threonine kinase activity"/>
    <property type="evidence" value="ECO:0007669"/>
    <property type="project" value="UniProtKB-KW"/>
</dbReference>
<dbReference type="Pfam" id="PF08263">
    <property type="entry name" value="LRRNT_2"/>
    <property type="match status" value="1"/>
</dbReference>
<keyword evidence="7" id="KW-0597">Phosphoprotein</keyword>
<dbReference type="FunFam" id="3.80.10.10:FF:000453">
    <property type="entry name" value="Leucine-rich receptor-like protein kinase family protein"/>
    <property type="match status" value="1"/>
</dbReference>
<dbReference type="InterPro" id="IPR017441">
    <property type="entry name" value="Protein_kinase_ATP_BS"/>
</dbReference>
<keyword evidence="9" id="KW-0808">Transferase</keyword>
<feature type="chain" id="PRO_5002201273" description="non-specific serine/threonine protein kinase" evidence="22">
    <location>
        <begin position="24"/>
        <end position="987"/>
    </location>
</feature>
<evidence type="ECO:0000256" key="19">
    <source>
        <dbReference type="ARBA" id="ARBA00023180"/>
    </source>
</evidence>
<dbReference type="Gene3D" id="1.10.510.10">
    <property type="entry name" value="Transferase(Phosphotransferase) domain 1"/>
    <property type="match status" value="1"/>
</dbReference>
<dbReference type="FunFam" id="1.10.510.10:FF:000632">
    <property type="entry name" value="leucine-rich repeat receptor-like protein kinase TDR"/>
    <property type="match status" value="1"/>
</dbReference>
<dbReference type="PANTHER" id="PTHR48056">
    <property type="entry name" value="LRR RECEPTOR-LIKE SERINE/THREONINE-PROTEIN KINASE-RELATED"/>
    <property type="match status" value="1"/>
</dbReference>
<keyword evidence="6" id="KW-0723">Serine/threonine-protein kinase</keyword>
<proteinExistence type="inferred from homology"/>
<dbReference type="InterPro" id="IPR001611">
    <property type="entry name" value="Leu-rich_rpt"/>
</dbReference>
<dbReference type="PROSITE" id="PS51450">
    <property type="entry name" value="LRR"/>
    <property type="match status" value="1"/>
</dbReference>
<keyword evidence="18" id="KW-0675">Receptor</keyword>
<dbReference type="PROSITE" id="PS00107">
    <property type="entry name" value="PROTEIN_KINASE_ATP"/>
    <property type="match status" value="1"/>
</dbReference>
<dbReference type="PROSITE" id="PS50011">
    <property type="entry name" value="PROTEIN_KINASE_DOM"/>
    <property type="match status" value="1"/>
</dbReference>
<evidence type="ECO:0000256" key="10">
    <source>
        <dbReference type="ARBA" id="ARBA00022692"/>
    </source>
</evidence>
<evidence type="ECO:0000256" key="3">
    <source>
        <dbReference type="ARBA" id="ARBA00012513"/>
    </source>
</evidence>
<evidence type="ECO:0000256" key="11">
    <source>
        <dbReference type="ARBA" id="ARBA00022729"/>
    </source>
</evidence>
<dbReference type="GO" id="GO:1905393">
    <property type="term" value="P:plant organ formation"/>
    <property type="evidence" value="ECO:0007669"/>
    <property type="project" value="UniProtKB-ARBA"/>
</dbReference>
<dbReference type="Pfam" id="PF00560">
    <property type="entry name" value="LRR_1"/>
    <property type="match status" value="5"/>
</dbReference>
<keyword evidence="4" id="KW-0217">Developmental protein</keyword>
<name>A0A0C9QPU4_9CONI</name>
<dbReference type="Pfam" id="PF13855">
    <property type="entry name" value="LRR_8"/>
    <property type="match status" value="1"/>
</dbReference>
<dbReference type="InterPro" id="IPR008271">
    <property type="entry name" value="Ser/Thr_kinase_AS"/>
</dbReference>
<comment type="similarity">
    <text evidence="2">Belongs to the protein kinase superfamily. Ser/Thr protein kinase family.</text>
</comment>
<dbReference type="FunFam" id="3.80.10.10:FF:000215">
    <property type="entry name" value="Receptor-like protein kinase HSL1"/>
    <property type="match status" value="1"/>
</dbReference>
<evidence type="ECO:0000256" key="18">
    <source>
        <dbReference type="ARBA" id="ARBA00023170"/>
    </source>
</evidence>
<dbReference type="EC" id="2.7.11.1" evidence="3"/>
<evidence type="ECO:0000256" key="7">
    <source>
        <dbReference type="ARBA" id="ARBA00022553"/>
    </source>
</evidence>
<keyword evidence="15 20" id="KW-0067">ATP-binding</keyword>
<dbReference type="GO" id="GO:0033612">
    <property type="term" value="F:receptor serine/threonine kinase binding"/>
    <property type="evidence" value="ECO:0007669"/>
    <property type="project" value="TreeGrafter"/>
</dbReference>
<evidence type="ECO:0000256" key="8">
    <source>
        <dbReference type="ARBA" id="ARBA00022614"/>
    </source>
</evidence>
<accession>A0A0C9QPU4</accession>
<evidence type="ECO:0000256" key="21">
    <source>
        <dbReference type="SAM" id="Phobius"/>
    </source>
</evidence>
<keyword evidence="12" id="KW-0677">Repeat</keyword>
<evidence type="ECO:0000256" key="5">
    <source>
        <dbReference type="ARBA" id="ARBA00022475"/>
    </source>
</evidence>
<evidence type="ECO:0000256" key="6">
    <source>
        <dbReference type="ARBA" id="ARBA00022527"/>
    </source>
</evidence>
<dbReference type="GO" id="GO:0009791">
    <property type="term" value="P:post-embryonic development"/>
    <property type="evidence" value="ECO:0007669"/>
    <property type="project" value="UniProtKB-ARBA"/>
</dbReference>
<dbReference type="PROSITE" id="PS00108">
    <property type="entry name" value="PROTEIN_KINASE_ST"/>
    <property type="match status" value="1"/>
</dbReference>
<evidence type="ECO:0000256" key="22">
    <source>
        <dbReference type="SAM" id="SignalP"/>
    </source>
</evidence>
<keyword evidence="8" id="KW-0433">Leucine-rich repeat</keyword>
<keyword evidence="19" id="KW-0325">Glycoprotein</keyword>
<keyword evidence="5" id="KW-1003">Cell membrane</keyword>
<dbReference type="InterPro" id="IPR013210">
    <property type="entry name" value="LRR_N_plant-typ"/>
</dbReference>
<dbReference type="AlphaFoldDB" id="A0A0C9QPU4"/>
<dbReference type="InterPro" id="IPR050647">
    <property type="entry name" value="Plant_LRR-RLKs"/>
</dbReference>
<evidence type="ECO:0000256" key="16">
    <source>
        <dbReference type="ARBA" id="ARBA00022989"/>
    </source>
</evidence>
<feature type="signal peptide" evidence="22">
    <location>
        <begin position="1"/>
        <end position="23"/>
    </location>
</feature>
<keyword evidence="16 21" id="KW-1133">Transmembrane helix</keyword>
<dbReference type="InterPro" id="IPR003591">
    <property type="entry name" value="Leu-rich_rpt_typical-subtyp"/>
</dbReference>
<keyword evidence="17 21" id="KW-0472">Membrane</keyword>
<evidence type="ECO:0000256" key="2">
    <source>
        <dbReference type="ARBA" id="ARBA00008684"/>
    </source>
</evidence>
<evidence type="ECO:0000256" key="17">
    <source>
        <dbReference type="ARBA" id="ARBA00023136"/>
    </source>
</evidence>
<evidence type="ECO:0000256" key="4">
    <source>
        <dbReference type="ARBA" id="ARBA00022473"/>
    </source>
</evidence>
<evidence type="ECO:0000256" key="9">
    <source>
        <dbReference type="ARBA" id="ARBA00022679"/>
    </source>
</evidence>
<dbReference type="InterPro" id="IPR011009">
    <property type="entry name" value="Kinase-like_dom_sf"/>
</dbReference>
<dbReference type="GO" id="GO:0005886">
    <property type="term" value="C:plasma membrane"/>
    <property type="evidence" value="ECO:0007669"/>
    <property type="project" value="UniProtKB-SubCell"/>
</dbReference>
<dbReference type="Gene3D" id="3.80.10.10">
    <property type="entry name" value="Ribonuclease Inhibitor"/>
    <property type="match status" value="4"/>
</dbReference>
<evidence type="ECO:0000256" key="15">
    <source>
        <dbReference type="ARBA" id="ARBA00022840"/>
    </source>
</evidence>
<comment type="subcellular location">
    <subcellularLocation>
        <location evidence="1">Cell membrane</location>
        <topology evidence="1">Single-pass type I membrane protein</topology>
    </subcellularLocation>
</comment>
<feature type="binding site" evidence="20">
    <location>
        <position position="696"/>
    </location>
    <ligand>
        <name>ATP</name>
        <dbReference type="ChEBI" id="CHEBI:30616"/>
    </ligand>
</feature>
<dbReference type="EMBL" id="GCHU01014295">
    <property type="protein sequence ID" value="JAG86765.1"/>
    <property type="molecule type" value="Transcribed_RNA"/>
</dbReference>
<keyword evidence="13 20" id="KW-0547">Nucleotide-binding</keyword>
<keyword evidence="11 22" id="KW-0732">Signal</keyword>
<dbReference type="SUPFAM" id="SSF52047">
    <property type="entry name" value="RNI-like"/>
    <property type="match status" value="2"/>
</dbReference>
<sequence>MGQRLLGLIIRLLLLSLACMVRAAPEEAQILLQMKKQFKDPGNALESWKEPSGAHCNWEGITCDNKTGMVTEISIEGKSLKGPLDSGICGLQRLKKLHLPSTDLNGSLPLMRNCSELQYLNLTTNSLSGSLPDLSPLKSLHVLDLTTNGFTGEFPVSVGNLTEVTILNLAENSFDPGRIPQELISLKKLKELYLAECNLVGEIPHFIFNFTELGLLDLSSNSLNGSIPKEIGNLRQLYQLELFDNELSRSLPPELGNLSLLRDFDASQNRLSGSIPHELGNLKNMVSLELDRNNLSGQIPESIGEWPYLEGLSLYENKFTGPLPPKLGSLSRFNTMDVSENRLTGPLPNDICKGGNMQYFLALNNLFTGELPESYGDCKSLVRFRVNNNRLSGKVPAGVWGLPNATIIDLSFNEFVGEISREVGNARNLSDLVIQNNRFSGSLAQEIGMATQLVKIEACNNQLTGNIPKEIGNLKQLSSLYLQENMLEGSIPSEIGSCSSLTVINLAGNRLEGSIPAALASVEGLNSLNLSNNELTGSIPGSLGSLKLSSIDFSNNRLSGPVSTLLLSVGNRQSFSGNPGLCAKISDADNSLGVCLTSSVKEELRKMKLIAVILIGAAMVILMSGLILFRRYLRKHGKSKDEGESSSWSFKAFHNLNFNVEEISRAILGEKNVIGSGGSSTVYRVDLHNNEAVAVKHLWTNNNNKMDDDSGKQQKYDGNNQNVFREHEHRLAKAEIGTLGTIRHKNIVKLYCYLSNRDSNLLVYEYMPHGNLFNALHNGDRGGGHRLDWPTRYKIALGAAQGLSYLHHGCSPAIVHRDVKPTNILLDNYYEAKIADFGVAKILQACSKGAESLTVFVGTHGYIAPEYAYSLKVTEKSDVYSFGVVLLELITGKRCTEPEFGENRDIVYWISRKISSKESALSVLDSRISKPFEEEMMKVLKVAIGCAQKLPALRPSMMEVVQMLVDADPCKKSFQYGKNSKATGSYV</sequence>
<evidence type="ECO:0000256" key="1">
    <source>
        <dbReference type="ARBA" id="ARBA00004251"/>
    </source>
</evidence>
<dbReference type="SMART" id="SM00369">
    <property type="entry name" value="LRR_TYP"/>
    <property type="match status" value="5"/>
</dbReference>
<dbReference type="GO" id="GO:0048608">
    <property type="term" value="P:reproductive structure development"/>
    <property type="evidence" value="ECO:0007669"/>
    <property type="project" value="UniProtKB-ARBA"/>
</dbReference>
<feature type="transmembrane region" description="Helical" evidence="21">
    <location>
        <begin position="609"/>
        <end position="629"/>
    </location>
</feature>
<dbReference type="Pfam" id="PF00069">
    <property type="entry name" value="Pkinase"/>
    <property type="match status" value="1"/>
</dbReference>
<evidence type="ECO:0000256" key="13">
    <source>
        <dbReference type="ARBA" id="ARBA00022741"/>
    </source>
</evidence>
<dbReference type="FunFam" id="3.80.10.10:FF:000228">
    <property type="entry name" value="Leucine-rich repeat receptor-like serine/threonine-protein kinase BAM1"/>
    <property type="match status" value="1"/>
</dbReference>
<keyword evidence="10 21" id="KW-0812">Transmembrane</keyword>
<protein>
    <recommendedName>
        <fullName evidence="3">non-specific serine/threonine protein kinase</fullName>
        <ecNumber evidence="3">2.7.11.1</ecNumber>
    </recommendedName>
</protein>
<evidence type="ECO:0000259" key="23">
    <source>
        <dbReference type="PROSITE" id="PS50011"/>
    </source>
</evidence>
<organism evidence="24">
    <name type="scientific">Wollemia nobilis</name>
    <dbReference type="NCBI Taxonomy" id="56998"/>
    <lineage>
        <taxon>Eukaryota</taxon>
        <taxon>Viridiplantae</taxon>
        <taxon>Streptophyta</taxon>
        <taxon>Embryophyta</taxon>
        <taxon>Tracheophyta</taxon>
        <taxon>Spermatophyta</taxon>
        <taxon>Pinopsida</taxon>
        <taxon>Pinidae</taxon>
        <taxon>Conifers II</taxon>
        <taxon>Araucariales</taxon>
        <taxon>Araucariaceae</taxon>
        <taxon>Wollemia</taxon>
    </lineage>
</organism>
<dbReference type="GO" id="GO:0048367">
    <property type="term" value="P:shoot system development"/>
    <property type="evidence" value="ECO:0007669"/>
    <property type="project" value="UniProtKB-ARBA"/>
</dbReference>
<evidence type="ECO:0000313" key="24">
    <source>
        <dbReference type="EMBL" id="JAG86765.1"/>
    </source>
</evidence>
<evidence type="ECO:0000256" key="12">
    <source>
        <dbReference type="ARBA" id="ARBA00022737"/>
    </source>
</evidence>
<evidence type="ECO:0000256" key="14">
    <source>
        <dbReference type="ARBA" id="ARBA00022777"/>
    </source>
</evidence>
<dbReference type="Gene3D" id="3.30.200.20">
    <property type="entry name" value="Phosphorylase Kinase, domain 1"/>
    <property type="match status" value="1"/>
</dbReference>
<keyword evidence="14" id="KW-0418">Kinase</keyword>
<feature type="domain" description="Protein kinase" evidence="23">
    <location>
        <begin position="668"/>
        <end position="965"/>
    </location>
</feature>